<sequence>MINKRPTIIGAIIVFLLLFLASCRTAKYLEDDQALVVRSEVQEVPAELKESSGSYISNEIRPNSRLNLFIYNFFNTRSGKYKPLQSRRNVGEPPRLLDSSAVDWSSRQIQSFLQNKGYFNAQVTPKVEVNNKRAKIYFQAELQEAYQVGEVQREIQDDALNRLYKEQVMPQSTISKGKQYDVSDLIQERERAYQVFRNHGYYDYFRPYMRVGVDTTNYPEQADLLIQIENPKEQVGHTRYLVDSVYLHIKTANDSSRPLEEEPWEQHDGFMFHDQTGKFKAGPIGRYLFVKSGDAYNLNLENLSYDRLYEMNGFRSVKVDYEKVDSGRLFMHYELIPRSVMGNQIEGEYTFSSGLSGFNVANTFTHRNIFGGSENLEIKVGYGLLFDPRLGGKLSQRVFNNDIQLGVNLVVPRLMVPFRTRSVGKFGLPRTTFSSSLQLFTQQQTYTNRYVVNTLNYTWYESTHKMHSFTPIMAEYRFGRLDDDFANQLIEDGYLLYVTSNNREYFGLGAQYTYTYNSPKLFTNDRFNYFRGMVELSGNLLSAMSEVFNFKSNAQGERQLFNVPYLQYAKVEADYRKYIPLGGNKQLVFRFNSGVAVPYGNNSSLLIFEKSFFAGGMNGIRAWQARTLGPGGYNRDVLPENLRLNLRNLDQLGELKLEVNSEYRFRLLNNFWGAKLNGATFIDVGNIWRIEENELNPDGHFRLDRLYDHLAIGTGFGLRIDMNYFVIRLDAGLKVKDPQFSGSKQWVIKELFNSREFKREFYQTHQPDRYGFIQYNFGVGLPF</sequence>
<evidence type="ECO:0000259" key="6">
    <source>
        <dbReference type="Pfam" id="PF01103"/>
    </source>
</evidence>
<dbReference type="PROSITE" id="PS51257">
    <property type="entry name" value="PROKAR_LIPOPROTEIN"/>
    <property type="match status" value="1"/>
</dbReference>
<reference evidence="8" key="1">
    <citation type="journal article" date="2021" name="PeerJ">
        <title>Extensive microbial diversity within the chicken gut microbiome revealed by metagenomics and culture.</title>
        <authorList>
            <person name="Gilroy R."/>
            <person name="Ravi A."/>
            <person name="Getino M."/>
            <person name="Pursley I."/>
            <person name="Horton D.L."/>
            <person name="Alikhan N.F."/>
            <person name="Baker D."/>
            <person name="Gharbi K."/>
            <person name="Hall N."/>
            <person name="Watson M."/>
            <person name="Adriaenssens E.M."/>
            <person name="Foster-Nyarko E."/>
            <person name="Jarju S."/>
            <person name="Secka A."/>
            <person name="Antonio M."/>
            <person name="Oren A."/>
            <person name="Chaudhuri R.R."/>
            <person name="La Ragione R."/>
            <person name="Hildebrand F."/>
            <person name="Pallen M.J."/>
        </authorList>
    </citation>
    <scope>NUCLEOTIDE SEQUENCE</scope>
    <source>
        <strain evidence="8">1719</strain>
    </source>
</reference>
<dbReference type="InterPro" id="IPR000184">
    <property type="entry name" value="Bac_surfAg_D15"/>
</dbReference>
<dbReference type="Gene3D" id="2.40.160.50">
    <property type="entry name" value="membrane protein fhac: a member of the omp85/tpsb transporter family"/>
    <property type="match status" value="1"/>
</dbReference>
<protein>
    <submittedName>
        <fullName evidence="8">BamA/TamA family outer membrane protein</fullName>
    </submittedName>
</protein>
<comment type="subcellular location">
    <subcellularLocation>
        <location evidence="1">Membrane</location>
    </subcellularLocation>
</comment>
<dbReference type="GO" id="GO:0019867">
    <property type="term" value="C:outer membrane"/>
    <property type="evidence" value="ECO:0007669"/>
    <property type="project" value="InterPro"/>
</dbReference>
<gene>
    <name evidence="8" type="ORF">H9853_01415</name>
</gene>
<evidence type="ECO:0000256" key="4">
    <source>
        <dbReference type="ARBA" id="ARBA00023136"/>
    </source>
</evidence>
<feature type="domain" description="Bacterial surface antigen (D15)" evidence="6">
    <location>
        <begin position="498"/>
        <end position="743"/>
    </location>
</feature>
<keyword evidence="5" id="KW-0998">Cell outer membrane</keyword>
<evidence type="ECO:0000256" key="5">
    <source>
        <dbReference type="ARBA" id="ARBA00023237"/>
    </source>
</evidence>
<evidence type="ECO:0000259" key="7">
    <source>
        <dbReference type="Pfam" id="PF07244"/>
    </source>
</evidence>
<keyword evidence="3" id="KW-0732">Signal</keyword>
<evidence type="ECO:0000256" key="2">
    <source>
        <dbReference type="ARBA" id="ARBA00022692"/>
    </source>
</evidence>
<name>A0A9D1W709_9SPHI</name>
<dbReference type="AlphaFoldDB" id="A0A9D1W709"/>
<dbReference type="EMBL" id="DXEZ01000038">
    <property type="protein sequence ID" value="HIX53656.1"/>
    <property type="molecule type" value="Genomic_DNA"/>
</dbReference>
<keyword evidence="4" id="KW-0472">Membrane</keyword>
<evidence type="ECO:0000256" key="3">
    <source>
        <dbReference type="ARBA" id="ARBA00022729"/>
    </source>
</evidence>
<dbReference type="Proteomes" id="UP000824156">
    <property type="component" value="Unassembled WGS sequence"/>
</dbReference>
<dbReference type="InterPro" id="IPR039910">
    <property type="entry name" value="D15-like"/>
</dbReference>
<dbReference type="InterPro" id="IPR010827">
    <property type="entry name" value="BamA/TamA_POTRA"/>
</dbReference>
<accession>A0A9D1W709</accession>
<feature type="domain" description="POTRA" evidence="7">
    <location>
        <begin position="93"/>
        <end position="139"/>
    </location>
</feature>
<evidence type="ECO:0000313" key="9">
    <source>
        <dbReference type="Proteomes" id="UP000824156"/>
    </source>
</evidence>
<evidence type="ECO:0000313" key="8">
    <source>
        <dbReference type="EMBL" id="HIX53656.1"/>
    </source>
</evidence>
<dbReference type="PANTHER" id="PTHR12815:SF47">
    <property type="entry name" value="TRANSLOCATION AND ASSEMBLY MODULE SUBUNIT TAMA"/>
    <property type="match status" value="1"/>
</dbReference>
<proteinExistence type="predicted"/>
<keyword evidence="2" id="KW-0812">Transmembrane</keyword>
<dbReference type="PANTHER" id="PTHR12815">
    <property type="entry name" value="SORTING AND ASSEMBLY MACHINERY SAMM50 PROTEIN FAMILY MEMBER"/>
    <property type="match status" value="1"/>
</dbReference>
<dbReference type="Gene3D" id="3.10.20.310">
    <property type="entry name" value="membrane protein fhac"/>
    <property type="match status" value="1"/>
</dbReference>
<dbReference type="Pfam" id="PF01103">
    <property type="entry name" value="Omp85"/>
    <property type="match status" value="1"/>
</dbReference>
<comment type="caution">
    <text evidence="8">The sequence shown here is derived from an EMBL/GenBank/DDBJ whole genome shotgun (WGS) entry which is preliminary data.</text>
</comment>
<reference evidence="8" key="2">
    <citation type="submission" date="2021-04" db="EMBL/GenBank/DDBJ databases">
        <authorList>
            <person name="Gilroy R."/>
        </authorList>
    </citation>
    <scope>NUCLEOTIDE SEQUENCE</scope>
    <source>
        <strain evidence="8">1719</strain>
    </source>
</reference>
<evidence type="ECO:0000256" key="1">
    <source>
        <dbReference type="ARBA" id="ARBA00004370"/>
    </source>
</evidence>
<organism evidence="8 9">
    <name type="scientific">Candidatus Sphingobacterium stercoripullorum</name>
    <dbReference type="NCBI Taxonomy" id="2838759"/>
    <lineage>
        <taxon>Bacteria</taxon>
        <taxon>Pseudomonadati</taxon>
        <taxon>Bacteroidota</taxon>
        <taxon>Sphingobacteriia</taxon>
        <taxon>Sphingobacteriales</taxon>
        <taxon>Sphingobacteriaceae</taxon>
        <taxon>Sphingobacterium</taxon>
    </lineage>
</organism>
<dbReference type="Pfam" id="PF07244">
    <property type="entry name" value="POTRA"/>
    <property type="match status" value="1"/>
</dbReference>